<evidence type="ECO:0000313" key="1">
    <source>
        <dbReference type="EMBL" id="KAK5068211.1"/>
    </source>
</evidence>
<reference evidence="1 2" key="1">
    <citation type="submission" date="2023-08" db="EMBL/GenBank/DDBJ databases">
        <title>Black Yeasts Isolated from many extreme environments.</title>
        <authorList>
            <person name="Coleine C."/>
            <person name="Stajich J.E."/>
            <person name="Selbmann L."/>
        </authorList>
    </citation>
    <scope>NUCLEOTIDE SEQUENCE [LARGE SCALE GENOMIC DNA]</scope>
    <source>
        <strain evidence="1 2">CCFEE 6328</strain>
    </source>
</reference>
<dbReference type="Proteomes" id="UP001345691">
    <property type="component" value="Unassembled WGS sequence"/>
</dbReference>
<sequence length="59" mass="6644">MTTKKPQLYASDYLNILYAVTSGSTGWARGDEYPPEYGKHMVYAAARQVFEIVTVPQTQ</sequence>
<proteinExistence type="predicted"/>
<accession>A0ABR0JQH0</accession>
<organism evidence="1 2">
    <name type="scientific">Exophiala sideris</name>
    <dbReference type="NCBI Taxonomy" id="1016849"/>
    <lineage>
        <taxon>Eukaryota</taxon>
        <taxon>Fungi</taxon>
        <taxon>Dikarya</taxon>
        <taxon>Ascomycota</taxon>
        <taxon>Pezizomycotina</taxon>
        <taxon>Eurotiomycetes</taxon>
        <taxon>Chaetothyriomycetidae</taxon>
        <taxon>Chaetothyriales</taxon>
        <taxon>Herpotrichiellaceae</taxon>
        <taxon>Exophiala</taxon>
    </lineage>
</organism>
<name>A0ABR0JQH0_9EURO</name>
<keyword evidence="2" id="KW-1185">Reference proteome</keyword>
<dbReference type="EMBL" id="JAVRRF010000001">
    <property type="protein sequence ID" value="KAK5068211.1"/>
    <property type="molecule type" value="Genomic_DNA"/>
</dbReference>
<gene>
    <name evidence="1" type="ORF">LTR69_000329</name>
</gene>
<evidence type="ECO:0000313" key="2">
    <source>
        <dbReference type="Proteomes" id="UP001345691"/>
    </source>
</evidence>
<evidence type="ECO:0008006" key="3">
    <source>
        <dbReference type="Google" id="ProtNLM"/>
    </source>
</evidence>
<comment type="caution">
    <text evidence="1">The sequence shown here is derived from an EMBL/GenBank/DDBJ whole genome shotgun (WGS) entry which is preliminary data.</text>
</comment>
<protein>
    <recommendedName>
        <fullName evidence="3">AMP-dependent synthetase/ligase domain-containing protein</fullName>
    </recommendedName>
</protein>